<feature type="domain" description="Rhodanese" evidence="2">
    <location>
        <begin position="50"/>
        <end position="136"/>
    </location>
</feature>
<comment type="caution">
    <text evidence="3">The sequence shown here is derived from an EMBL/GenBank/DDBJ whole genome shotgun (WGS) entry which is preliminary data.</text>
</comment>
<dbReference type="InterPro" id="IPR036873">
    <property type="entry name" value="Rhodanese-like_dom_sf"/>
</dbReference>
<reference evidence="3 4" key="1">
    <citation type="submission" date="2009-07" db="EMBL/GenBank/DDBJ databases">
        <authorList>
            <person name="Madupu R."/>
            <person name="Sebastian Y."/>
            <person name="Durkin A.S."/>
            <person name="Torralba M."/>
            <person name="Methe B."/>
            <person name="Sutton G.G."/>
            <person name="Strausberg R.L."/>
            <person name="Nelson K.E."/>
        </authorList>
    </citation>
    <scope>NUCLEOTIDE SEQUENCE [LARGE SCALE GENOMIC DNA]</scope>
    <source>
        <strain evidence="3 4">RM3268</strain>
    </source>
</reference>
<dbReference type="PANTHER" id="PTHR43031">
    <property type="entry name" value="FAD-DEPENDENT OXIDOREDUCTASE"/>
    <property type="match status" value="1"/>
</dbReference>
<dbReference type="Pfam" id="PF00581">
    <property type="entry name" value="Rhodanese"/>
    <property type="match status" value="2"/>
</dbReference>
<keyword evidence="4" id="KW-1185">Reference proteome</keyword>
<accession>C8PIB7</accession>
<evidence type="ECO:0000313" key="3">
    <source>
        <dbReference type="EMBL" id="EEV17507.1"/>
    </source>
</evidence>
<dbReference type="InterPro" id="IPR001763">
    <property type="entry name" value="Rhodanese-like_dom"/>
</dbReference>
<evidence type="ECO:0000313" key="4">
    <source>
        <dbReference type="Proteomes" id="UP000005709"/>
    </source>
</evidence>
<feature type="signal peptide" evidence="1">
    <location>
        <begin position="1"/>
        <end position="22"/>
    </location>
</feature>
<name>C8PIB7_9BACT</name>
<organism evidence="3 4">
    <name type="scientific">Campylobacter gracilis RM3268</name>
    <dbReference type="NCBI Taxonomy" id="553220"/>
    <lineage>
        <taxon>Bacteria</taxon>
        <taxon>Pseudomonadati</taxon>
        <taxon>Campylobacterota</taxon>
        <taxon>Epsilonproteobacteria</taxon>
        <taxon>Campylobacterales</taxon>
        <taxon>Campylobacteraceae</taxon>
        <taxon>Campylobacter</taxon>
    </lineage>
</organism>
<dbReference type="RefSeq" id="WP_005871566.1">
    <property type="nucleotide sequence ID" value="NZ_ACYG01000025.1"/>
</dbReference>
<dbReference type="SUPFAM" id="SSF52821">
    <property type="entry name" value="Rhodanese/Cell cycle control phosphatase"/>
    <property type="match status" value="2"/>
</dbReference>
<dbReference type="PANTHER" id="PTHR43031:SF1">
    <property type="entry name" value="PYRIDINE NUCLEOTIDE-DISULPHIDE OXIDOREDUCTASE"/>
    <property type="match status" value="1"/>
</dbReference>
<protein>
    <submittedName>
        <fullName evidence="3">Rhodanese-like protein</fullName>
    </submittedName>
</protein>
<feature type="chain" id="PRO_5002989999" evidence="1">
    <location>
        <begin position="23"/>
        <end position="237"/>
    </location>
</feature>
<dbReference type="InterPro" id="IPR050229">
    <property type="entry name" value="GlpE_sulfurtransferase"/>
</dbReference>
<proteinExistence type="predicted"/>
<evidence type="ECO:0000259" key="2">
    <source>
        <dbReference type="PROSITE" id="PS50206"/>
    </source>
</evidence>
<dbReference type="AlphaFoldDB" id="C8PIB7"/>
<keyword evidence="1" id="KW-0732">Signal</keyword>
<evidence type="ECO:0000256" key="1">
    <source>
        <dbReference type="SAM" id="SignalP"/>
    </source>
</evidence>
<sequence>MKFISHKILKSAVLLAALGSFATCGAEMQQPSGYAISGAALSAIEEDNRAKENYLVIDVRSADEYAAGHIKHAINIPLGELESRLDEINAYKDKNVVLYCNTGNRSSKALDLLKQKGFSVLMNATGVKQYDYELYKVGSINAEGFLKIANDPNVLIIDARQKQDYDAGHMKGAINIPDGEPLENYKDVLKANKDKKMITHCYSGNRSAKLAKALNERGYNVTNLLDGTKEYNYELVK</sequence>
<gene>
    <name evidence="3" type="ORF">CAMGR0001_0098</name>
</gene>
<dbReference type="CDD" id="cd00158">
    <property type="entry name" value="RHOD"/>
    <property type="match status" value="2"/>
</dbReference>
<dbReference type="Proteomes" id="UP000005709">
    <property type="component" value="Unassembled WGS sequence"/>
</dbReference>
<dbReference type="STRING" id="824.CGRAC_0087"/>
<dbReference type="OrthoDB" id="9789585at2"/>
<feature type="domain" description="Rhodanese" evidence="2">
    <location>
        <begin position="150"/>
        <end position="237"/>
    </location>
</feature>
<dbReference type="PROSITE" id="PS50206">
    <property type="entry name" value="RHODANESE_3"/>
    <property type="match status" value="2"/>
</dbReference>
<dbReference type="eggNOG" id="COG0607">
    <property type="taxonomic scope" value="Bacteria"/>
</dbReference>
<dbReference type="EMBL" id="ACYG01000025">
    <property type="protein sequence ID" value="EEV17507.1"/>
    <property type="molecule type" value="Genomic_DNA"/>
</dbReference>
<dbReference type="SMART" id="SM00450">
    <property type="entry name" value="RHOD"/>
    <property type="match status" value="2"/>
</dbReference>
<dbReference type="Gene3D" id="3.40.250.10">
    <property type="entry name" value="Rhodanese-like domain"/>
    <property type="match status" value="2"/>
</dbReference>